<keyword evidence="7" id="KW-0807">Transducer</keyword>
<feature type="transmembrane region" description="Helical" evidence="8">
    <location>
        <begin position="40"/>
        <end position="59"/>
    </location>
</feature>
<feature type="domain" description="G-protein coupled receptors family 1 profile" evidence="9">
    <location>
        <begin position="60"/>
        <end position="327"/>
    </location>
</feature>
<evidence type="ECO:0000256" key="4">
    <source>
        <dbReference type="ARBA" id="ARBA00023040"/>
    </source>
</evidence>
<dbReference type="InterPro" id="IPR000276">
    <property type="entry name" value="GPCR_Rhodpsn"/>
</dbReference>
<evidence type="ECO:0000259" key="9">
    <source>
        <dbReference type="PROSITE" id="PS50262"/>
    </source>
</evidence>
<dbReference type="AlphaFoldDB" id="A0A210QLR9"/>
<keyword evidence="2 8" id="KW-0812">Transmembrane</keyword>
<organism evidence="10 11">
    <name type="scientific">Mizuhopecten yessoensis</name>
    <name type="common">Japanese scallop</name>
    <name type="synonym">Patinopecten yessoensis</name>
    <dbReference type="NCBI Taxonomy" id="6573"/>
    <lineage>
        <taxon>Eukaryota</taxon>
        <taxon>Metazoa</taxon>
        <taxon>Spiralia</taxon>
        <taxon>Lophotrochozoa</taxon>
        <taxon>Mollusca</taxon>
        <taxon>Bivalvia</taxon>
        <taxon>Autobranchia</taxon>
        <taxon>Pteriomorphia</taxon>
        <taxon>Pectinida</taxon>
        <taxon>Pectinoidea</taxon>
        <taxon>Pectinidae</taxon>
        <taxon>Mizuhopecten</taxon>
    </lineage>
</organism>
<gene>
    <name evidence="10" type="ORF">KP79_PYT20703</name>
</gene>
<dbReference type="SUPFAM" id="SSF81321">
    <property type="entry name" value="Family A G protein-coupled receptor-like"/>
    <property type="match status" value="1"/>
</dbReference>
<dbReference type="OrthoDB" id="9990906at2759"/>
<evidence type="ECO:0000256" key="5">
    <source>
        <dbReference type="ARBA" id="ARBA00023136"/>
    </source>
</evidence>
<evidence type="ECO:0000313" key="11">
    <source>
        <dbReference type="Proteomes" id="UP000242188"/>
    </source>
</evidence>
<dbReference type="PANTHER" id="PTHR24243:SF230">
    <property type="entry name" value="G-PROTEIN COUPLED RECEPTORS FAMILY 1 PROFILE DOMAIN-CONTAINING PROTEIN"/>
    <property type="match status" value="1"/>
</dbReference>
<comment type="caution">
    <text evidence="10">The sequence shown here is derived from an EMBL/GenBank/DDBJ whole genome shotgun (WGS) entry which is preliminary data.</text>
</comment>
<name>A0A210QLR9_MIZYE</name>
<dbReference type="Pfam" id="PF00001">
    <property type="entry name" value="7tm_1"/>
    <property type="match status" value="1"/>
</dbReference>
<evidence type="ECO:0000256" key="8">
    <source>
        <dbReference type="SAM" id="Phobius"/>
    </source>
</evidence>
<dbReference type="PRINTS" id="PR00237">
    <property type="entry name" value="GPCRRHODOPSN"/>
</dbReference>
<accession>A0A210QLR9</accession>
<dbReference type="GO" id="GO:0004930">
    <property type="term" value="F:G protein-coupled receptor activity"/>
    <property type="evidence" value="ECO:0007669"/>
    <property type="project" value="UniProtKB-KW"/>
</dbReference>
<feature type="transmembrane region" description="Helical" evidence="8">
    <location>
        <begin position="215"/>
        <end position="237"/>
    </location>
</feature>
<keyword evidence="4" id="KW-0297">G-protein coupled receptor</keyword>
<dbReference type="Proteomes" id="UP000242188">
    <property type="component" value="Unassembled WGS sequence"/>
</dbReference>
<dbReference type="GO" id="GO:0005886">
    <property type="term" value="C:plasma membrane"/>
    <property type="evidence" value="ECO:0007669"/>
    <property type="project" value="TreeGrafter"/>
</dbReference>
<evidence type="ECO:0000256" key="1">
    <source>
        <dbReference type="ARBA" id="ARBA00004141"/>
    </source>
</evidence>
<feature type="transmembrane region" description="Helical" evidence="8">
    <location>
        <begin position="120"/>
        <end position="138"/>
    </location>
</feature>
<feature type="transmembrane region" description="Helical" evidence="8">
    <location>
        <begin position="306"/>
        <end position="330"/>
    </location>
</feature>
<keyword evidence="11" id="KW-1185">Reference proteome</keyword>
<dbReference type="PROSITE" id="PS50262">
    <property type="entry name" value="G_PROTEIN_RECEP_F1_2"/>
    <property type="match status" value="1"/>
</dbReference>
<feature type="transmembrane region" description="Helical" evidence="8">
    <location>
        <begin position="266"/>
        <end position="286"/>
    </location>
</feature>
<comment type="subcellular location">
    <subcellularLocation>
        <location evidence="1">Membrane</location>
        <topology evidence="1">Multi-pass membrane protein</topology>
    </subcellularLocation>
</comment>
<feature type="transmembrane region" description="Helical" evidence="8">
    <location>
        <begin position="80"/>
        <end position="100"/>
    </location>
</feature>
<reference evidence="10 11" key="1">
    <citation type="journal article" date="2017" name="Nat. Ecol. Evol.">
        <title>Scallop genome provides insights into evolution of bilaterian karyotype and development.</title>
        <authorList>
            <person name="Wang S."/>
            <person name="Zhang J."/>
            <person name="Jiao W."/>
            <person name="Li J."/>
            <person name="Xun X."/>
            <person name="Sun Y."/>
            <person name="Guo X."/>
            <person name="Huan P."/>
            <person name="Dong B."/>
            <person name="Zhang L."/>
            <person name="Hu X."/>
            <person name="Sun X."/>
            <person name="Wang J."/>
            <person name="Zhao C."/>
            <person name="Wang Y."/>
            <person name="Wang D."/>
            <person name="Huang X."/>
            <person name="Wang R."/>
            <person name="Lv J."/>
            <person name="Li Y."/>
            <person name="Zhang Z."/>
            <person name="Liu B."/>
            <person name="Lu W."/>
            <person name="Hui Y."/>
            <person name="Liang J."/>
            <person name="Zhou Z."/>
            <person name="Hou R."/>
            <person name="Li X."/>
            <person name="Liu Y."/>
            <person name="Li H."/>
            <person name="Ning X."/>
            <person name="Lin Y."/>
            <person name="Zhao L."/>
            <person name="Xing Q."/>
            <person name="Dou J."/>
            <person name="Li Y."/>
            <person name="Mao J."/>
            <person name="Guo H."/>
            <person name="Dou H."/>
            <person name="Li T."/>
            <person name="Mu C."/>
            <person name="Jiang W."/>
            <person name="Fu Q."/>
            <person name="Fu X."/>
            <person name="Miao Y."/>
            <person name="Liu J."/>
            <person name="Yu Q."/>
            <person name="Li R."/>
            <person name="Liao H."/>
            <person name="Li X."/>
            <person name="Kong Y."/>
            <person name="Jiang Z."/>
            <person name="Chourrout D."/>
            <person name="Li R."/>
            <person name="Bao Z."/>
        </authorList>
    </citation>
    <scope>NUCLEOTIDE SEQUENCE [LARGE SCALE GENOMIC DNA]</scope>
    <source>
        <strain evidence="10 11">PY_sf001</strain>
    </source>
</reference>
<dbReference type="EMBL" id="NEDP02002997">
    <property type="protein sequence ID" value="OWF49676.1"/>
    <property type="molecule type" value="Genomic_DNA"/>
</dbReference>
<keyword evidence="5 8" id="KW-0472">Membrane</keyword>
<keyword evidence="6 10" id="KW-0675">Receptor</keyword>
<keyword evidence="3 8" id="KW-1133">Transmembrane helix</keyword>
<protein>
    <submittedName>
        <fullName evidence="10">Neuropeptides capa receptor</fullName>
    </submittedName>
</protein>
<dbReference type="PANTHER" id="PTHR24243">
    <property type="entry name" value="G-PROTEIN COUPLED RECEPTOR"/>
    <property type="match status" value="1"/>
</dbReference>
<evidence type="ECO:0000313" key="10">
    <source>
        <dbReference type="EMBL" id="OWF49676.1"/>
    </source>
</evidence>
<dbReference type="Gene3D" id="1.20.1070.10">
    <property type="entry name" value="Rhodopsin 7-helix transmembrane proteins"/>
    <property type="match status" value="1"/>
</dbReference>
<sequence length="380" mass="42897">MDGSGETVMDLAVRNFSLNESSNITAGFGGPPRHYRDQQAVYYFIHAYVLPIIVFSGLMGNSLSSYAFLEKGLRNISSSVYVQAVLISDTGVLISLLFVWLEVLGYRFNHMPNLCQFLVYWGYICTFLSVWLVVCITVENYVTICHPARIRSMCTVRRATMVTTSLAFFAMVAYLVSFFTTTVQVYKVGGRNIPMCLPSPELRDIASMVAYIDTFITLLIPLILITLMLVAISLAICRSIQNKRKRSALKSSKSKMKMSTIPQVRVAKMLGVLSATFLLLNAPSHITRLYLSFRPSASSSVTFREAFVQLALQFLYYSNFSVKFLLFFICSRNFRKSFSRYCKPACLTTSEKYSTVNCETTEIDNIPNGVEIKDRKSEED</sequence>
<evidence type="ECO:0000256" key="7">
    <source>
        <dbReference type="ARBA" id="ARBA00023224"/>
    </source>
</evidence>
<keyword evidence="10" id="KW-0527">Neuropeptide</keyword>
<evidence type="ECO:0000256" key="2">
    <source>
        <dbReference type="ARBA" id="ARBA00022692"/>
    </source>
</evidence>
<evidence type="ECO:0000256" key="3">
    <source>
        <dbReference type="ARBA" id="ARBA00022989"/>
    </source>
</evidence>
<feature type="transmembrane region" description="Helical" evidence="8">
    <location>
        <begin position="159"/>
        <end position="179"/>
    </location>
</feature>
<dbReference type="GO" id="GO:0007218">
    <property type="term" value="P:neuropeptide signaling pathway"/>
    <property type="evidence" value="ECO:0007669"/>
    <property type="project" value="UniProtKB-KW"/>
</dbReference>
<proteinExistence type="predicted"/>
<evidence type="ECO:0000256" key="6">
    <source>
        <dbReference type="ARBA" id="ARBA00023170"/>
    </source>
</evidence>
<dbReference type="InterPro" id="IPR017452">
    <property type="entry name" value="GPCR_Rhodpsn_7TM"/>
</dbReference>